<feature type="transmembrane region" description="Helical" evidence="1">
    <location>
        <begin position="154"/>
        <end position="175"/>
    </location>
</feature>
<feature type="transmembrane region" description="Helical" evidence="1">
    <location>
        <begin position="53"/>
        <end position="77"/>
    </location>
</feature>
<gene>
    <name evidence="2" type="ORF">CO174_00850</name>
</gene>
<evidence type="ECO:0000256" key="1">
    <source>
        <dbReference type="SAM" id="Phobius"/>
    </source>
</evidence>
<dbReference type="AlphaFoldDB" id="A0A2M7XE64"/>
<evidence type="ECO:0000313" key="2">
    <source>
        <dbReference type="EMBL" id="PJA46132.1"/>
    </source>
</evidence>
<keyword evidence="1" id="KW-1133">Transmembrane helix</keyword>
<protein>
    <submittedName>
        <fullName evidence="2">TIGR00341 family protein</fullName>
    </submittedName>
</protein>
<name>A0A2M7XE64_9BACT</name>
<dbReference type="EMBL" id="PFWU01000010">
    <property type="protein sequence ID" value="PJA46132.1"/>
    <property type="molecule type" value="Genomic_DNA"/>
</dbReference>
<comment type="caution">
    <text evidence="2">The sequence shown here is derived from an EMBL/GenBank/DDBJ whole genome shotgun (WGS) entry which is preliminary data.</text>
</comment>
<dbReference type="Proteomes" id="UP000229385">
    <property type="component" value="Unassembled WGS sequence"/>
</dbReference>
<dbReference type="InterPro" id="IPR005240">
    <property type="entry name" value="DUF389"/>
</dbReference>
<sequence>MATTLFSTLTGSDKNEAIKRLIEESTPRDDFFLMTVLSVLMATFGLLTNSVAVIIGSMLIAPLLSPILGLSLGVVMADSRLIFRSFWTIVKAIIWAVPAAAVVTLLFTSQAGLNQDLNAEILSRTEPSIISIAIAIVAGAAASFALIKPQLSATLPGVAISVAIIPPLAVTGIGLARFDIAVLTDSFILFVINAISIMFASTIVFSLMNLYVKREVADKVLNKEDRALVKEKALAQAEAETKRKDVDTKKVLERVEKVIEEEERRL</sequence>
<feature type="transmembrane region" description="Helical" evidence="1">
    <location>
        <begin position="187"/>
        <end position="212"/>
    </location>
</feature>
<feature type="transmembrane region" description="Helical" evidence="1">
    <location>
        <begin position="89"/>
        <end position="108"/>
    </location>
</feature>
<feature type="transmembrane region" description="Helical" evidence="1">
    <location>
        <begin position="30"/>
        <end position="47"/>
    </location>
</feature>
<feature type="transmembrane region" description="Helical" evidence="1">
    <location>
        <begin position="128"/>
        <end position="147"/>
    </location>
</feature>
<dbReference type="Pfam" id="PF04087">
    <property type="entry name" value="DUF389"/>
    <property type="match status" value="1"/>
</dbReference>
<evidence type="ECO:0000313" key="3">
    <source>
        <dbReference type="Proteomes" id="UP000229385"/>
    </source>
</evidence>
<accession>A0A2M7XE64</accession>
<dbReference type="PANTHER" id="PTHR20992">
    <property type="entry name" value="AT15442P-RELATED"/>
    <property type="match status" value="1"/>
</dbReference>
<proteinExistence type="predicted"/>
<dbReference type="NCBIfam" id="TIGR00341">
    <property type="entry name" value="TIGR00341 family protein"/>
    <property type="match status" value="1"/>
</dbReference>
<dbReference type="PANTHER" id="PTHR20992:SF9">
    <property type="entry name" value="AT15442P-RELATED"/>
    <property type="match status" value="1"/>
</dbReference>
<organism evidence="2 3">
    <name type="scientific">Candidatus Uhrbacteria bacterium CG_4_9_14_3_um_filter_50_9</name>
    <dbReference type="NCBI Taxonomy" id="1975035"/>
    <lineage>
        <taxon>Bacteria</taxon>
        <taxon>Candidatus Uhriibacteriota</taxon>
    </lineage>
</organism>
<keyword evidence="1" id="KW-0812">Transmembrane</keyword>
<reference evidence="3" key="1">
    <citation type="submission" date="2017-09" db="EMBL/GenBank/DDBJ databases">
        <title>Depth-based differentiation of microbial function through sediment-hosted aquifers and enrichment of novel symbionts in the deep terrestrial subsurface.</title>
        <authorList>
            <person name="Probst A.J."/>
            <person name="Ladd B."/>
            <person name="Jarett J.K."/>
            <person name="Geller-Mcgrath D.E."/>
            <person name="Sieber C.M.K."/>
            <person name="Emerson J.B."/>
            <person name="Anantharaman K."/>
            <person name="Thomas B.C."/>
            <person name="Malmstrom R."/>
            <person name="Stieglmeier M."/>
            <person name="Klingl A."/>
            <person name="Woyke T."/>
            <person name="Ryan C.M."/>
            <person name="Banfield J.F."/>
        </authorList>
    </citation>
    <scope>NUCLEOTIDE SEQUENCE [LARGE SCALE GENOMIC DNA]</scope>
</reference>
<keyword evidence="1" id="KW-0472">Membrane</keyword>